<keyword evidence="2" id="KW-1185">Reference proteome</keyword>
<protein>
    <submittedName>
        <fullName evidence="1">ATP citrate synthase</fullName>
    </submittedName>
</protein>
<accession>A0ABP0Q5E7</accession>
<dbReference type="Proteomes" id="UP001642464">
    <property type="component" value="Unassembled WGS sequence"/>
</dbReference>
<organism evidence="1 2">
    <name type="scientific">Durusdinium trenchii</name>
    <dbReference type="NCBI Taxonomy" id="1381693"/>
    <lineage>
        <taxon>Eukaryota</taxon>
        <taxon>Sar</taxon>
        <taxon>Alveolata</taxon>
        <taxon>Dinophyceae</taxon>
        <taxon>Suessiales</taxon>
        <taxon>Symbiodiniaceae</taxon>
        <taxon>Durusdinium</taxon>
    </lineage>
</organism>
<evidence type="ECO:0000313" key="1">
    <source>
        <dbReference type="EMBL" id="CAK9082220.1"/>
    </source>
</evidence>
<gene>
    <name evidence="1" type="ORF">SCF082_LOCUS39090</name>
</gene>
<sequence length="150" mass="16469">MAVREVSIHDSFRLLKTQLPELLEQMELWVPQTWPWSPELPLDPAVAAAPCSVMPDHLLSTEALAAAGLLARNLDRGQVQDWLNKHANKECIIDKVTGVPTHFVVIQDGSCPLPVDTADVLQISAVREGEKVTFKEKSVVVPIETEDVAG</sequence>
<reference evidence="1 2" key="1">
    <citation type="submission" date="2024-02" db="EMBL/GenBank/DDBJ databases">
        <authorList>
            <person name="Chen Y."/>
            <person name="Shah S."/>
            <person name="Dougan E. K."/>
            <person name="Thang M."/>
            <person name="Chan C."/>
        </authorList>
    </citation>
    <scope>NUCLEOTIDE SEQUENCE [LARGE SCALE GENOMIC DNA]</scope>
</reference>
<feature type="non-terminal residue" evidence="1">
    <location>
        <position position="150"/>
    </location>
</feature>
<dbReference type="EMBL" id="CAXAMM010038932">
    <property type="protein sequence ID" value="CAK9082220.1"/>
    <property type="molecule type" value="Genomic_DNA"/>
</dbReference>
<proteinExistence type="predicted"/>
<evidence type="ECO:0000313" key="2">
    <source>
        <dbReference type="Proteomes" id="UP001642464"/>
    </source>
</evidence>
<comment type="caution">
    <text evidence="1">The sequence shown here is derived from an EMBL/GenBank/DDBJ whole genome shotgun (WGS) entry which is preliminary data.</text>
</comment>
<name>A0ABP0Q5E7_9DINO</name>